<keyword evidence="2" id="KW-0325">Glycoprotein</keyword>
<keyword evidence="5" id="KW-1185">Reference proteome</keyword>
<evidence type="ECO:0000256" key="3">
    <source>
        <dbReference type="SAM" id="Phobius"/>
    </source>
</evidence>
<dbReference type="GO" id="GO:0016787">
    <property type="term" value="F:hydrolase activity"/>
    <property type="evidence" value="ECO:0007669"/>
    <property type="project" value="UniProtKB-KW"/>
</dbReference>
<dbReference type="GO" id="GO:0055120">
    <property type="term" value="C:striated muscle dense body"/>
    <property type="evidence" value="ECO:0007669"/>
    <property type="project" value="TreeGrafter"/>
</dbReference>
<dbReference type="Gene3D" id="3.40.570.10">
    <property type="entry name" value="Extracellular Endonuclease, subunit A"/>
    <property type="match status" value="1"/>
</dbReference>
<evidence type="ECO:0000313" key="6">
    <source>
        <dbReference type="WBParaSite" id="Bm9475b.1"/>
    </source>
</evidence>
<reference evidence="6" key="3">
    <citation type="submission" date="2019-12" db="UniProtKB">
        <authorList>
            <consortium name="WormBaseParasite"/>
        </authorList>
    </citation>
    <scope>IDENTIFICATION</scope>
</reference>
<sequence>MTTVAPKETYIRNDNCNLKEYISVNSTERYNVKLPKVTLFSVGYILSLFITVIIIFGCLRTISTKLSDGDANTQSSNNCSLDICEKKFNKTPLLILSFDGFRNSYLEHNITPSIQRLINYGTHSKYMLPTFPSKTFPNHYTIATGLYPAWHGIIDNRFYDIKLKAFFKKSSNKPGWYLGEPIWKTAQKAGLKSAVFFWPGSEELEKLPNYWMKYNSSTPFRHRIDTVIKWLKLPDDERPSLIQAYFEEPDISGHKHGPDSQAVHDALILMDGVINYLIRRLLEEKLMGCINLILLSDHGMQQMDKTKFVVTTNYSEMNFDNKFFSGTTARIQISYKTNSSDGNGTDDIINDIISTMECQSGNSYIAYRKDLVPIRFHYAGSLRMGDVIIKGRPGVCIFQTDEKKESYNRLGDHGYDNRIASMRTIFIAIGPDIAQNRKINSFQNIELYNLFTYLLRIDAAPNNGTNGTLFPVLRNPPALPITALDQQTDQCTDKIKIRKCNSSCDCPLMNENYFNCMTVFNSSIRASYQFTGELCSIQLCDAIIHFDKKLQKTVIIEGIMKNSIWLEEINESCVTCIDIMQNNSYEIPQDGKYSISLFGNLDHYYTLDLARVIVPKIFVDRIWRYVLNETAKYLAKYDKLRFFSGVMYDQDGDGVRDSDDIIKKSDPSHLFFVPMWCENSTLIDHTSCKDVIFIPYILPLKGKNLNCLEPSEYLYDNTARMRDIELLTGIEFFTDRNIWSDVEAIQLRTLLRIR</sequence>
<reference evidence="5" key="1">
    <citation type="journal article" date="2007" name="Science">
        <title>Draft genome of the filarial nematode parasite Brugia malayi.</title>
        <authorList>
            <person name="Ghedin E."/>
            <person name="Wang S."/>
            <person name="Spiro D."/>
            <person name="Caler E."/>
            <person name="Zhao Q."/>
            <person name="Crabtree J."/>
            <person name="Allen J.E."/>
            <person name="Delcher A.L."/>
            <person name="Guiliano D.B."/>
            <person name="Miranda-Saavedra D."/>
            <person name="Angiuoli S.V."/>
            <person name="Creasy T."/>
            <person name="Amedeo P."/>
            <person name="Haas B."/>
            <person name="El-Sayed N.M."/>
            <person name="Wortman J.R."/>
            <person name="Feldblyum T."/>
            <person name="Tallon L."/>
            <person name="Schatz M."/>
            <person name="Shumway M."/>
            <person name="Koo H."/>
            <person name="Salzberg S.L."/>
            <person name="Schobel S."/>
            <person name="Pertea M."/>
            <person name="Pop M."/>
            <person name="White O."/>
            <person name="Barton G.J."/>
            <person name="Carlow C.K."/>
            <person name="Crawford M.J."/>
            <person name="Daub J."/>
            <person name="Dimmic M.W."/>
            <person name="Estes C.F."/>
            <person name="Foster J.M."/>
            <person name="Ganatra M."/>
            <person name="Gregory W.F."/>
            <person name="Johnson N.M."/>
            <person name="Jin J."/>
            <person name="Komuniecki R."/>
            <person name="Korf I."/>
            <person name="Kumar S."/>
            <person name="Laney S."/>
            <person name="Li B.W."/>
            <person name="Li W."/>
            <person name="Lindblom T.H."/>
            <person name="Lustigman S."/>
            <person name="Ma D."/>
            <person name="Maina C.V."/>
            <person name="Martin D.M."/>
            <person name="McCarter J.P."/>
            <person name="McReynolds L."/>
            <person name="Mitreva M."/>
            <person name="Nutman T.B."/>
            <person name="Parkinson J."/>
            <person name="Peregrin-Alvarez J.M."/>
            <person name="Poole C."/>
            <person name="Ren Q."/>
            <person name="Saunders L."/>
            <person name="Sluder A.E."/>
            <person name="Smith K."/>
            <person name="Stanke M."/>
            <person name="Unnasch T.R."/>
            <person name="Ware J."/>
            <person name="Wei A.D."/>
            <person name="Weil G."/>
            <person name="Williams D.J."/>
            <person name="Zhang Y."/>
            <person name="Williams S.A."/>
            <person name="Fraser-Liggett C."/>
            <person name="Slatko B."/>
            <person name="Blaxter M.L."/>
            <person name="Scott A.L."/>
        </authorList>
    </citation>
    <scope>NUCLEOTIDE SEQUENCE</scope>
    <source>
        <strain evidence="5">FR3</strain>
    </source>
</reference>
<evidence type="ECO:0000256" key="2">
    <source>
        <dbReference type="ARBA" id="ARBA00023180"/>
    </source>
</evidence>
<dbReference type="GO" id="GO:0031674">
    <property type="term" value="C:I band"/>
    <property type="evidence" value="ECO:0007669"/>
    <property type="project" value="TreeGrafter"/>
</dbReference>
<dbReference type="WBParaSite" id="Bm9475b.1">
    <property type="protein sequence ID" value="Bm9475b.1"/>
    <property type="gene ID" value="WBGene00229736"/>
</dbReference>
<dbReference type="Proteomes" id="UP000006672">
    <property type="component" value="Unassembled WGS sequence"/>
</dbReference>
<dbReference type="PANTHER" id="PTHR10151">
    <property type="entry name" value="ECTONUCLEOTIDE PYROPHOSPHATASE/PHOSPHODIESTERASE"/>
    <property type="match status" value="1"/>
</dbReference>
<dbReference type="GO" id="GO:0016529">
    <property type="term" value="C:sarcoplasmic reticulum"/>
    <property type="evidence" value="ECO:0007669"/>
    <property type="project" value="TreeGrafter"/>
</dbReference>
<proteinExistence type="predicted"/>
<dbReference type="EMBL" id="CAAKNF010000196">
    <property type="protein sequence ID" value="VIO88367.1"/>
    <property type="molecule type" value="Genomic_DNA"/>
</dbReference>
<accession>A0A4E9EZ45</accession>
<dbReference type="Gene3D" id="3.30.1360.180">
    <property type="match status" value="1"/>
</dbReference>
<dbReference type="GeneID" id="6099857"/>
<evidence type="ECO:0000313" key="5">
    <source>
        <dbReference type="Proteomes" id="UP000006672"/>
    </source>
</evidence>
<keyword evidence="3" id="KW-0472">Membrane</keyword>
<dbReference type="SUPFAM" id="SSF53649">
    <property type="entry name" value="Alkaline phosphatase-like"/>
    <property type="match status" value="1"/>
</dbReference>
<accession>A0A5S6PXP6</accession>
<dbReference type="Gene3D" id="3.40.720.10">
    <property type="entry name" value="Alkaline Phosphatase, subunit A"/>
    <property type="match status" value="1"/>
</dbReference>
<dbReference type="CDD" id="cd16018">
    <property type="entry name" value="Enpp"/>
    <property type="match status" value="1"/>
</dbReference>
<evidence type="ECO:0000256" key="1">
    <source>
        <dbReference type="ARBA" id="ARBA00022801"/>
    </source>
</evidence>
<evidence type="ECO:0000313" key="4">
    <source>
        <dbReference type="EMBL" id="VIO88367.1"/>
    </source>
</evidence>
<feature type="transmembrane region" description="Helical" evidence="3">
    <location>
        <begin position="37"/>
        <end position="57"/>
    </location>
</feature>
<keyword evidence="1" id="KW-0378">Hydrolase</keyword>
<organism evidence="4">
    <name type="scientific">Brugia malayi</name>
    <name type="common">Filarial nematode worm</name>
    <dbReference type="NCBI Taxonomy" id="6279"/>
    <lineage>
        <taxon>Eukaryota</taxon>
        <taxon>Metazoa</taxon>
        <taxon>Ecdysozoa</taxon>
        <taxon>Nematoda</taxon>
        <taxon>Chromadorea</taxon>
        <taxon>Rhabditida</taxon>
        <taxon>Spirurina</taxon>
        <taxon>Spiruromorpha</taxon>
        <taxon>Filarioidea</taxon>
        <taxon>Onchocercidae</taxon>
        <taxon>Brugia</taxon>
    </lineage>
</organism>
<dbReference type="InterPro" id="IPR044929">
    <property type="entry name" value="DNA/RNA_non-sp_Endonuclease_sf"/>
</dbReference>
<keyword evidence="3" id="KW-0812">Transmembrane</keyword>
<keyword evidence="3" id="KW-1133">Transmembrane helix</keyword>
<reference evidence="4" key="2">
    <citation type="submission" date="2019-04" db="EMBL/GenBank/DDBJ databases">
        <authorList>
            <person name="Howe K."/>
            <person name="Paulini M."/>
            <person name="Williams G."/>
        </authorList>
    </citation>
    <scope>NUCLEOTIDE SEQUENCE [LARGE SCALE GENOMIC DNA]</scope>
    <source>
        <strain evidence="4">FR3</strain>
    </source>
</reference>
<name>A0A4E9EZ45_BRUMA</name>
<dbReference type="InterPro" id="IPR017850">
    <property type="entry name" value="Alkaline_phosphatase_core_sf"/>
</dbReference>
<dbReference type="OrthoDB" id="415411at2759"/>
<protein>
    <submittedName>
        <fullName evidence="6">Bm2419</fullName>
    </submittedName>
</protein>
<dbReference type="CTD" id="6099857"/>
<dbReference type="InterPro" id="IPR002591">
    <property type="entry name" value="Phosphodiest/P_Trfase"/>
</dbReference>
<dbReference type="RefSeq" id="XP_042930824.1">
    <property type="nucleotide sequence ID" value="XM_043074890.1"/>
</dbReference>
<dbReference type="AlphaFoldDB" id="A0A4E9EZ45"/>
<dbReference type="PANTHER" id="PTHR10151:SF114">
    <property type="entry name" value="ECTONUCLEOTIDE PYROPHOSPHATASE_PHOSPHODIESTERASE C27A7.3"/>
    <property type="match status" value="1"/>
</dbReference>
<gene>
    <name evidence="4 6" type="primary">Bm9475</name>
    <name evidence="4" type="ORF">BM_BM9475</name>
</gene>
<dbReference type="Pfam" id="PF01663">
    <property type="entry name" value="Phosphodiest"/>
    <property type="match status" value="1"/>
</dbReference>